<evidence type="ECO:0000313" key="3">
    <source>
        <dbReference type="Proteomes" id="UP000235916"/>
    </source>
</evidence>
<accession>A0A2N8L184</accession>
<dbReference type="AlphaFoldDB" id="A0A2N8L184"/>
<protein>
    <recommendedName>
        <fullName evidence="4">TIGR02285 family protein</fullName>
    </recommendedName>
</protein>
<organism evidence="2 3">
    <name type="scientific">Kinneretia aquatilis</name>
    <dbReference type="NCBI Taxonomy" id="2070761"/>
    <lineage>
        <taxon>Bacteria</taxon>
        <taxon>Pseudomonadati</taxon>
        <taxon>Pseudomonadota</taxon>
        <taxon>Betaproteobacteria</taxon>
        <taxon>Burkholderiales</taxon>
        <taxon>Sphaerotilaceae</taxon>
        <taxon>Roseateles</taxon>
    </lineage>
</organism>
<evidence type="ECO:0000313" key="2">
    <source>
        <dbReference type="EMBL" id="PND39447.1"/>
    </source>
</evidence>
<comment type="caution">
    <text evidence="2">The sequence shown here is derived from an EMBL/GenBank/DDBJ whole genome shotgun (WGS) entry which is preliminary data.</text>
</comment>
<gene>
    <name evidence="2" type="ORF">C1O66_19185</name>
</gene>
<evidence type="ECO:0008006" key="4">
    <source>
        <dbReference type="Google" id="ProtNLM"/>
    </source>
</evidence>
<dbReference type="Proteomes" id="UP000235916">
    <property type="component" value="Unassembled WGS sequence"/>
</dbReference>
<feature type="signal peptide" evidence="1">
    <location>
        <begin position="1"/>
        <end position="23"/>
    </location>
</feature>
<keyword evidence="1" id="KW-0732">Signal</keyword>
<evidence type="ECO:0000256" key="1">
    <source>
        <dbReference type="SAM" id="SignalP"/>
    </source>
</evidence>
<sequence length="301" mass="33053">MKSPKTACQHALALAIWWTICGAAIELTPAHAGTDRSPASAPHVTHILWLQGSSARLNPIVAYLKEQLPAVRHEALEVNAVRSWQMVQRGEPACRPSTVHTRAREAEAYFADTLLAPPPELVLRRDKLHLLPRDAEGAADLRALLAQKRLRGAFARGRSFGDAVDALLVAEQQSKNPMLADYATAAWGDRMRDMLARDRTDYLIDAPGALLQLQKLGLAAEDYIALPIHGATEPLVLGIACPRNAWGRAAIRAIDQALGTPAGAARLREIGKDWLSAEARERYAPQIEQFFQRRSKPLNPE</sequence>
<feature type="chain" id="PRO_5014847653" description="TIGR02285 family protein" evidence="1">
    <location>
        <begin position="24"/>
        <end position="301"/>
    </location>
</feature>
<dbReference type="EMBL" id="POSP01000003">
    <property type="protein sequence ID" value="PND39447.1"/>
    <property type="molecule type" value="Genomic_DNA"/>
</dbReference>
<name>A0A2N8L184_9BURK</name>
<proteinExistence type="predicted"/>
<dbReference type="OrthoDB" id="8889006at2"/>
<keyword evidence="3" id="KW-1185">Reference proteome</keyword>
<dbReference type="RefSeq" id="WP_102769363.1">
    <property type="nucleotide sequence ID" value="NZ_POSP01000003.1"/>
</dbReference>
<reference evidence="2 3" key="1">
    <citation type="submission" date="2018-01" db="EMBL/GenBank/DDBJ databases">
        <title>Draft genome sequence of Paucibacter aquatile CR182 isolated from freshwater of the Nakdong River.</title>
        <authorList>
            <person name="Choi A."/>
            <person name="Chung E.J."/>
        </authorList>
    </citation>
    <scope>NUCLEOTIDE SEQUENCE [LARGE SCALE GENOMIC DNA]</scope>
    <source>
        <strain evidence="2 3">CR182</strain>
    </source>
</reference>